<dbReference type="CDD" id="cd03257">
    <property type="entry name" value="ABC_NikE_OppD_transporters"/>
    <property type="match status" value="2"/>
</dbReference>
<dbReference type="PANTHER" id="PTHR43776:SF7">
    <property type="entry name" value="D,D-DIPEPTIDE TRANSPORT ATP-BINDING PROTEIN DDPF-RELATED"/>
    <property type="match status" value="1"/>
</dbReference>
<accession>A0ABS7VLA7</accession>
<dbReference type="InterPro" id="IPR003439">
    <property type="entry name" value="ABC_transporter-like_ATP-bd"/>
</dbReference>
<name>A0ABS7VLA7_9HYPH</name>
<evidence type="ECO:0000313" key="7">
    <source>
        <dbReference type="EMBL" id="MBZ6076308.1"/>
    </source>
</evidence>
<dbReference type="RefSeq" id="WP_224312635.1">
    <property type="nucleotide sequence ID" value="NZ_JAIRBM010000005.1"/>
</dbReference>
<dbReference type="PROSITE" id="PS50893">
    <property type="entry name" value="ABC_TRANSPORTER_2"/>
    <property type="match status" value="2"/>
</dbReference>
<keyword evidence="5 7" id="KW-0067">ATP-binding</keyword>
<keyword evidence="4" id="KW-0547">Nucleotide-binding</keyword>
<evidence type="ECO:0000259" key="6">
    <source>
        <dbReference type="PROSITE" id="PS50893"/>
    </source>
</evidence>
<dbReference type="SMART" id="SM00382">
    <property type="entry name" value="AAA"/>
    <property type="match status" value="2"/>
</dbReference>
<comment type="caution">
    <text evidence="7">The sequence shown here is derived from an EMBL/GenBank/DDBJ whole genome shotgun (WGS) entry which is preliminary data.</text>
</comment>
<reference evidence="7 8" key="1">
    <citation type="submission" date="2021-09" db="EMBL/GenBank/DDBJ databases">
        <title>The complete genome sequence of a new microorganism.</title>
        <authorList>
            <person name="Zi Z."/>
        </authorList>
    </citation>
    <scope>NUCLEOTIDE SEQUENCE [LARGE SCALE GENOMIC DNA]</scope>
    <source>
        <strain evidence="7 8">WGZ8</strain>
    </source>
</reference>
<dbReference type="InterPro" id="IPR003593">
    <property type="entry name" value="AAA+_ATPase"/>
</dbReference>
<dbReference type="InterPro" id="IPR013563">
    <property type="entry name" value="Oligopep_ABC_C"/>
</dbReference>
<dbReference type="Pfam" id="PF08352">
    <property type="entry name" value="oligo_HPY"/>
    <property type="match status" value="2"/>
</dbReference>
<dbReference type="PROSITE" id="PS00211">
    <property type="entry name" value="ABC_TRANSPORTER_1"/>
    <property type="match status" value="1"/>
</dbReference>
<evidence type="ECO:0000256" key="1">
    <source>
        <dbReference type="ARBA" id="ARBA00004417"/>
    </source>
</evidence>
<dbReference type="EMBL" id="JAIRBM010000005">
    <property type="protein sequence ID" value="MBZ6076308.1"/>
    <property type="molecule type" value="Genomic_DNA"/>
</dbReference>
<dbReference type="Proteomes" id="UP000704176">
    <property type="component" value="Unassembled WGS sequence"/>
</dbReference>
<evidence type="ECO:0000256" key="5">
    <source>
        <dbReference type="ARBA" id="ARBA00022840"/>
    </source>
</evidence>
<evidence type="ECO:0000256" key="2">
    <source>
        <dbReference type="ARBA" id="ARBA00005417"/>
    </source>
</evidence>
<dbReference type="Pfam" id="PF00005">
    <property type="entry name" value="ABC_tran"/>
    <property type="match status" value="2"/>
</dbReference>
<comment type="subcellular location">
    <subcellularLocation>
        <location evidence="1">Cell inner membrane</location>
        <topology evidence="1">Peripheral membrane protein</topology>
    </subcellularLocation>
</comment>
<dbReference type="GO" id="GO:0005524">
    <property type="term" value="F:ATP binding"/>
    <property type="evidence" value="ECO:0007669"/>
    <property type="project" value="UniProtKB-KW"/>
</dbReference>
<dbReference type="SUPFAM" id="SSF52540">
    <property type="entry name" value="P-loop containing nucleoside triphosphate hydrolases"/>
    <property type="match status" value="2"/>
</dbReference>
<dbReference type="NCBIfam" id="NF008453">
    <property type="entry name" value="PRK11308.1"/>
    <property type="match status" value="2"/>
</dbReference>
<dbReference type="InterPro" id="IPR050319">
    <property type="entry name" value="ABC_transp_ATP-bind"/>
</dbReference>
<feature type="domain" description="ABC transporter" evidence="6">
    <location>
        <begin position="8"/>
        <end position="264"/>
    </location>
</feature>
<evidence type="ECO:0000313" key="8">
    <source>
        <dbReference type="Proteomes" id="UP000704176"/>
    </source>
</evidence>
<proteinExistence type="inferred from homology"/>
<sequence length="621" mass="68182">MEKPLLSIRDLAVDFETETGHFRAVDGLSFDVPKGKTVALVGESGSGKSVTAQGILQILSKKAHIAGGSILFNDPMQGEPVDIATLAPSSDAMRALRGGRISMIFQEPMTSLSPLHTIGDQISEALVIHAKASQAEALERTKEVLARVGFPDPVRALRTYPFELSGGLRQRAMIAMALITHPALLIADEPTTALDVTTQAQILDLIKELQAETGMSVLLITHDLGVVANVADEVVVMYRGRIMESGLRDAIFRHAEHPYLQALMRAVPRFAMAEDERLTPIREVKSATLAEAHKPERIEPKGPILSAHNLTKSFTLRSGWFSGHLRTIHAVNGVSLELPVGKTLGLVGESGCGKTTVSKMIMRAMAPDSGQVLFDDGNGPRNVHELEGDALKDYRRCVQFIFQDPFSSLNPRMTVYEILTEPLIIHGIGDADMRYHRAKQLLDMVGLDRHSLRRYPHSFSGGQRQRLGIARALALEPRVLLCDEPVSALDVSVQAQVLNLLKDLQTALGLSYLFVSHNLAVVDYIADTIAVMCRGYIVEQAPKTSLFRNPVHPYTQALLAAVPDPDLDRPLDFAQLRADRFSHPNEWPEPFCLEEGEEGFMKEIEPGHLVRLGRLSVEEAA</sequence>
<comment type="similarity">
    <text evidence="2">Belongs to the ABC transporter superfamily.</text>
</comment>
<keyword evidence="8" id="KW-1185">Reference proteome</keyword>
<feature type="domain" description="ABC transporter" evidence="6">
    <location>
        <begin position="305"/>
        <end position="559"/>
    </location>
</feature>
<dbReference type="Gene3D" id="3.40.50.300">
    <property type="entry name" value="P-loop containing nucleotide triphosphate hydrolases"/>
    <property type="match status" value="2"/>
</dbReference>
<dbReference type="InterPro" id="IPR017871">
    <property type="entry name" value="ABC_transporter-like_CS"/>
</dbReference>
<evidence type="ECO:0000256" key="4">
    <source>
        <dbReference type="ARBA" id="ARBA00022741"/>
    </source>
</evidence>
<dbReference type="PANTHER" id="PTHR43776">
    <property type="entry name" value="TRANSPORT ATP-BINDING PROTEIN"/>
    <property type="match status" value="1"/>
</dbReference>
<gene>
    <name evidence="7" type="ORF">K9B37_08400</name>
</gene>
<dbReference type="InterPro" id="IPR027417">
    <property type="entry name" value="P-loop_NTPase"/>
</dbReference>
<evidence type="ECO:0000256" key="3">
    <source>
        <dbReference type="ARBA" id="ARBA00022448"/>
    </source>
</evidence>
<organism evidence="7 8">
    <name type="scientific">Microvirga puerhi</name>
    <dbReference type="NCBI Taxonomy" id="2876078"/>
    <lineage>
        <taxon>Bacteria</taxon>
        <taxon>Pseudomonadati</taxon>
        <taxon>Pseudomonadota</taxon>
        <taxon>Alphaproteobacteria</taxon>
        <taxon>Hyphomicrobiales</taxon>
        <taxon>Methylobacteriaceae</taxon>
        <taxon>Microvirga</taxon>
    </lineage>
</organism>
<keyword evidence="3" id="KW-0813">Transport</keyword>
<protein>
    <submittedName>
        <fullName evidence="7">ABC transporter ATP-binding protein</fullName>
    </submittedName>
</protein>